<feature type="domain" description="LpxI C-terminal" evidence="1">
    <location>
        <begin position="135"/>
        <end position="262"/>
    </location>
</feature>
<dbReference type="Gene3D" id="3.40.140.80">
    <property type="match status" value="1"/>
</dbReference>
<dbReference type="AlphaFoldDB" id="A0A0F9EQG7"/>
<organism evidence="3">
    <name type="scientific">marine sediment metagenome</name>
    <dbReference type="NCBI Taxonomy" id="412755"/>
    <lineage>
        <taxon>unclassified sequences</taxon>
        <taxon>metagenomes</taxon>
        <taxon>ecological metagenomes</taxon>
    </lineage>
</organism>
<dbReference type="PANTHER" id="PTHR39962">
    <property type="entry name" value="BLL4848 PROTEIN"/>
    <property type="match status" value="1"/>
</dbReference>
<proteinExistence type="predicted"/>
<feature type="domain" description="LpxI N-terminal" evidence="2">
    <location>
        <begin position="4"/>
        <end position="129"/>
    </location>
</feature>
<gene>
    <name evidence="3" type="ORF">LCGC14_2046640</name>
</gene>
<protein>
    <recommendedName>
        <fullName evidence="4">LpxI C-terminal domain-containing protein</fullName>
    </recommendedName>
</protein>
<dbReference type="InterPro" id="IPR053174">
    <property type="entry name" value="LpxI"/>
</dbReference>
<reference evidence="3" key="1">
    <citation type="journal article" date="2015" name="Nature">
        <title>Complex archaea that bridge the gap between prokaryotes and eukaryotes.</title>
        <authorList>
            <person name="Spang A."/>
            <person name="Saw J.H."/>
            <person name="Jorgensen S.L."/>
            <person name="Zaremba-Niedzwiedzka K."/>
            <person name="Martijn J."/>
            <person name="Lind A.E."/>
            <person name="van Eijk R."/>
            <person name="Schleper C."/>
            <person name="Guy L."/>
            <person name="Ettema T.J."/>
        </authorList>
    </citation>
    <scope>NUCLEOTIDE SEQUENCE</scope>
</reference>
<dbReference type="PANTHER" id="PTHR39962:SF1">
    <property type="entry name" value="LPXI FAMILY PROTEIN"/>
    <property type="match status" value="1"/>
</dbReference>
<name>A0A0F9EQG7_9ZZZZ</name>
<dbReference type="Gene3D" id="3.40.50.20">
    <property type="match status" value="1"/>
</dbReference>
<dbReference type="InterPro" id="IPR043167">
    <property type="entry name" value="LpxI_C_sf"/>
</dbReference>
<dbReference type="InterPro" id="IPR041255">
    <property type="entry name" value="LpxI_N"/>
</dbReference>
<sequence length="268" mass="27630">MTRGLIAGQGRLPVLVLKAMERDGSPVYLAEVEGFPSETGREARQFRIETLGTLVADLARAGVTELCLAGAIRRPALDPSLIDAATAPLVPRLSDALALGDDGALRAVIGIFEEAGIAVMGADRFCPDLMPPPGVLCGALEEGAAQDARRAEAVMQAMAAADLGQGCVVSGGQVLAVEALPGTDWMLRSLAAGHDGPAGGLLYKAPKPDQDRRVDLPTIGPQTIRAAAAAGLAGITIEAGGVLVLDRSEVISEAQRLGLWLWVRDGSA</sequence>
<dbReference type="InterPro" id="IPR010415">
    <property type="entry name" value="LpxI_C"/>
</dbReference>
<accession>A0A0F9EQG7</accession>
<evidence type="ECO:0000313" key="3">
    <source>
        <dbReference type="EMBL" id="KKL76264.1"/>
    </source>
</evidence>
<dbReference type="EMBL" id="LAZR01024101">
    <property type="protein sequence ID" value="KKL76264.1"/>
    <property type="molecule type" value="Genomic_DNA"/>
</dbReference>
<evidence type="ECO:0008006" key="4">
    <source>
        <dbReference type="Google" id="ProtNLM"/>
    </source>
</evidence>
<dbReference type="Pfam" id="PF17930">
    <property type="entry name" value="LpxI_N"/>
    <property type="match status" value="1"/>
</dbReference>
<comment type="caution">
    <text evidence="3">The sequence shown here is derived from an EMBL/GenBank/DDBJ whole genome shotgun (WGS) entry which is preliminary data.</text>
</comment>
<evidence type="ECO:0000259" key="1">
    <source>
        <dbReference type="Pfam" id="PF06230"/>
    </source>
</evidence>
<dbReference type="Pfam" id="PF06230">
    <property type="entry name" value="LpxI_C"/>
    <property type="match status" value="1"/>
</dbReference>
<evidence type="ECO:0000259" key="2">
    <source>
        <dbReference type="Pfam" id="PF17930"/>
    </source>
</evidence>